<dbReference type="OrthoDB" id="9984980at2"/>
<keyword evidence="1" id="KW-0812">Transmembrane</keyword>
<proteinExistence type="predicted"/>
<accession>F6DLJ7</accession>
<keyword evidence="1" id="KW-1133">Transmembrane helix</keyword>
<evidence type="ECO:0000313" key="3">
    <source>
        <dbReference type="Proteomes" id="UP000009234"/>
    </source>
</evidence>
<evidence type="ECO:0000256" key="1">
    <source>
        <dbReference type="SAM" id="Phobius"/>
    </source>
</evidence>
<protein>
    <submittedName>
        <fullName evidence="2">Uncharacterized protein</fullName>
    </submittedName>
</protein>
<sequence>MPNQTVRFFVFAILIIYVLIASSVFKKVSAYLATLNLNPWIHLGIVTASLAVLGLGLIVVNKLAGNWITRKMD</sequence>
<feature type="transmembrane region" description="Helical" evidence="1">
    <location>
        <begin position="40"/>
        <end position="64"/>
    </location>
</feature>
<dbReference type="HOGENOM" id="CLU_2715763_0_0_9"/>
<feature type="transmembrane region" description="Helical" evidence="1">
    <location>
        <begin position="7"/>
        <end position="25"/>
    </location>
</feature>
<reference evidence="2 3" key="2">
    <citation type="journal article" date="2012" name="Stand. Genomic Sci.">
        <title>Complete genome sequence of the sulfate-reducing firmicute Desulfotomaculum ruminis type strain (DL(T)).</title>
        <authorList>
            <person name="Spring S."/>
            <person name="Visser M."/>
            <person name="Lu M."/>
            <person name="Copeland A."/>
            <person name="Lapidus A."/>
            <person name="Lucas S."/>
            <person name="Cheng J.F."/>
            <person name="Han C."/>
            <person name="Tapia R."/>
            <person name="Goodwin L.A."/>
            <person name="Pitluck S."/>
            <person name="Ivanova N."/>
            <person name="Land M."/>
            <person name="Hauser L."/>
            <person name="Larimer F."/>
            <person name="Rohde M."/>
            <person name="Goker M."/>
            <person name="Detter J.C."/>
            <person name="Kyrpides N.C."/>
            <person name="Woyke T."/>
            <person name="Schaap P.J."/>
            <person name="Plugge C.M."/>
            <person name="Muyzer G."/>
            <person name="Kuever J."/>
            <person name="Pereira I.A."/>
            <person name="Parshina S.N."/>
            <person name="Bernier-Latmani R."/>
            <person name="Stams A.J."/>
            <person name="Klenk H.P."/>
        </authorList>
    </citation>
    <scope>NUCLEOTIDE SEQUENCE [LARGE SCALE GENOMIC DNA]</scope>
    <source>
        <strain evidence="3">ATCC 23193 / DSM 2154 / NCIB 8452 / DL</strain>
    </source>
</reference>
<keyword evidence="1" id="KW-0472">Membrane</keyword>
<dbReference type="KEGG" id="dru:Desru_3436"/>
<dbReference type="EMBL" id="CP002780">
    <property type="protein sequence ID" value="AEG61639.1"/>
    <property type="molecule type" value="Genomic_DNA"/>
</dbReference>
<gene>
    <name evidence="2" type="ordered locus">Desru_3436</name>
</gene>
<dbReference type="STRING" id="696281.Desru_3436"/>
<name>F6DLJ7_DESRL</name>
<dbReference type="Proteomes" id="UP000009234">
    <property type="component" value="Chromosome"/>
</dbReference>
<reference evidence="3" key="1">
    <citation type="submission" date="2011-05" db="EMBL/GenBank/DDBJ databases">
        <title>Complete sequence of Desulfotomaculum ruminis DSM 2154.</title>
        <authorList>
            <person name="Lucas S."/>
            <person name="Copeland A."/>
            <person name="Lapidus A."/>
            <person name="Cheng J.-F."/>
            <person name="Goodwin L."/>
            <person name="Pitluck S."/>
            <person name="Lu M."/>
            <person name="Detter J.C."/>
            <person name="Han C."/>
            <person name="Tapia R."/>
            <person name="Land M."/>
            <person name="Hauser L."/>
            <person name="Kyrpides N."/>
            <person name="Ivanova N."/>
            <person name="Mikhailova N."/>
            <person name="Pagani I."/>
            <person name="Stams A.J.M."/>
            <person name="Plugge C.M."/>
            <person name="Muyzer G."/>
            <person name="Kuever J."/>
            <person name="Parshina S.N."/>
            <person name="Ivanova A.E."/>
            <person name="Nazina T.N."/>
            <person name="Brambilla E."/>
            <person name="Spring S."/>
            <person name="Klenk H.-P."/>
            <person name="Woyke T."/>
        </authorList>
    </citation>
    <scope>NUCLEOTIDE SEQUENCE [LARGE SCALE GENOMIC DNA]</scope>
    <source>
        <strain evidence="3">ATCC 23193 / DSM 2154 / NCIB 8452 / DL</strain>
    </source>
</reference>
<evidence type="ECO:0000313" key="2">
    <source>
        <dbReference type="EMBL" id="AEG61639.1"/>
    </source>
</evidence>
<dbReference type="AlphaFoldDB" id="F6DLJ7"/>
<organism evidence="2 3">
    <name type="scientific">Desulforamulus ruminis (strain ATCC 23193 / DSM 2154 / NCIMB 8452 / DL)</name>
    <name type="common">Desulfotomaculum ruminis</name>
    <dbReference type="NCBI Taxonomy" id="696281"/>
    <lineage>
        <taxon>Bacteria</taxon>
        <taxon>Bacillati</taxon>
        <taxon>Bacillota</taxon>
        <taxon>Clostridia</taxon>
        <taxon>Eubacteriales</taxon>
        <taxon>Peptococcaceae</taxon>
        <taxon>Desulforamulus</taxon>
    </lineage>
</organism>
<keyword evidence="3" id="KW-1185">Reference proteome</keyword>